<feature type="compositionally biased region" description="Polar residues" evidence="1">
    <location>
        <begin position="74"/>
        <end position="91"/>
    </location>
</feature>
<protein>
    <submittedName>
        <fullName evidence="2">Uncharacterized protein</fullName>
    </submittedName>
</protein>
<reference evidence="2" key="1">
    <citation type="submission" date="2020-11" db="EMBL/GenBank/DDBJ databases">
        <authorList>
            <consortium name="DOE Joint Genome Institute"/>
            <person name="Ahrendt S."/>
            <person name="Riley R."/>
            <person name="Andreopoulos W."/>
            <person name="Labutti K."/>
            <person name="Pangilinan J."/>
            <person name="Ruiz-Duenas F.J."/>
            <person name="Barrasa J.M."/>
            <person name="Sanchez-Garcia M."/>
            <person name="Camarero S."/>
            <person name="Miyauchi S."/>
            <person name="Serrano A."/>
            <person name="Linde D."/>
            <person name="Babiker R."/>
            <person name="Drula E."/>
            <person name="Ayuso-Fernandez I."/>
            <person name="Pacheco R."/>
            <person name="Padilla G."/>
            <person name="Ferreira P."/>
            <person name="Barriuso J."/>
            <person name="Kellner H."/>
            <person name="Castanera R."/>
            <person name="Alfaro M."/>
            <person name="Ramirez L."/>
            <person name="Pisabarro A.G."/>
            <person name="Kuo A."/>
            <person name="Tritt A."/>
            <person name="Lipzen A."/>
            <person name="He G."/>
            <person name="Yan M."/>
            <person name="Ng V."/>
            <person name="Cullen D."/>
            <person name="Martin F."/>
            <person name="Rosso M.-N."/>
            <person name="Henrissat B."/>
            <person name="Hibbett D."/>
            <person name="Martinez A.T."/>
            <person name="Grigoriev I.V."/>
        </authorList>
    </citation>
    <scope>NUCLEOTIDE SEQUENCE</scope>
    <source>
        <strain evidence="2">CIRM-BRFM 674</strain>
    </source>
</reference>
<comment type="caution">
    <text evidence="2">The sequence shown here is derived from an EMBL/GenBank/DDBJ whole genome shotgun (WGS) entry which is preliminary data.</text>
</comment>
<feature type="region of interest" description="Disordered" evidence="1">
    <location>
        <begin position="1"/>
        <end position="131"/>
    </location>
</feature>
<gene>
    <name evidence="2" type="ORF">BDN70DRAFT_813400</name>
</gene>
<evidence type="ECO:0000313" key="3">
    <source>
        <dbReference type="Proteomes" id="UP000807469"/>
    </source>
</evidence>
<evidence type="ECO:0000313" key="2">
    <source>
        <dbReference type="EMBL" id="KAF9475828.1"/>
    </source>
</evidence>
<evidence type="ECO:0000256" key="1">
    <source>
        <dbReference type="SAM" id="MobiDB-lite"/>
    </source>
</evidence>
<organism evidence="2 3">
    <name type="scientific">Pholiota conissans</name>
    <dbReference type="NCBI Taxonomy" id="109636"/>
    <lineage>
        <taxon>Eukaryota</taxon>
        <taxon>Fungi</taxon>
        <taxon>Dikarya</taxon>
        <taxon>Basidiomycota</taxon>
        <taxon>Agaricomycotina</taxon>
        <taxon>Agaricomycetes</taxon>
        <taxon>Agaricomycetidae</taxon>
        <taxon>Agaricales</taxon>
        <taxon>Agaricineae</taxon>
        <taxon>Strophariaceae</taxon>
        <taxon>Pholiota</taxon>
    </lineage>
</organism>
<keyword evidence="3" id="KW-1185">Reference proteome</keyword>
<dbReference type="EMBL" id="MU155317">
    <property type="protein sequence ID" value="KAF9475828.1"/>
    <property type="molecule type" value="Genomic_DNA"/>
</dbReference>
<dbReference type="Proteomes" id="UP000807469">
    <property type="component" value="Unassembled WGS sequence"/>
</dbReference>
<proteinExistence type="predicted"/>
<dbReference type="AlphaFoldDB" id="A0A9P5YVE6"/>
<name>A0A9P5YVE6_9AGAR</name>
<accession>A0A9P5YVE6</accession>
<sequence>MSDLDADLYGDLYGNDEGETEVPQEEIETNQSTEPVPSEIPSVKAETPEETKPAQTAVDKSFSAPTPAAAPATNGSAIPTYTQQAPQQIPTYEQPLPNEYRDSVPPRTDGGYSNIPINERSVRPSEMKDEG</sequence>
<feature type="compositionally biased region" description="Basic and acidic residues" evidence="1">
    <location>
        <begin position="120"/>
        <end position="131"/>
    </location>
</feature>
<feature type="compositionally biased region" description="Low complexity" evidence="1">
    <location>
        <begin position="64"/>
        <end position="73"/>
    </location>
</feature>
<feature type="compositionally biased region" description="Acidic residues" evidence="1">
    <location>
        <begin position="1"/>
        <end position="28"/>
    </location>
</feature>
<dbReference type="OrthoDB" id="3056853at2759"/>